<proteinExistence type="inferred from homology"/>
<dbReference type="RefSeq" id="WP_151866154.1">
    <property type="nucleotide sequence ID" value="NZ_WBZB01000034.1"/>
</dbReference>
<dbReference type="Pfam" id="PF09587">
    <property type="entry name" value="PGA_cap"/>
    <property type="match status" value="1"/>
</dbReference>
<dbReference type="InterPro" id="IPR019079">
    <property type="entry name" value="Capsule_synth_CapA"/>
</dbReference>
<dbReference type="InterPro" id="IPR029052">
    <property type="entry name" value="Metallo-depent_PP-like"/>
</dbReference>
<reference evidence="3 4" key="1">
    <citation type="submission" date="2019-10" db="EMBL/GenBank/DDBJ databases">
        <title>Alkaliphilus serpentinus sp. nov. and Alkaliphilus pronyensis sp. nov., two novel anaerobic alkaliphilic species isolated from the serpentinized-hosted hydrothermal field of the Prony Bay (New Caledonia).</title>
        <authorList>
            <person name="Postec A."/>
        </authorList>
    </citation>
    <scope>NUCLEOTIDE SEQUENCE [LARGE SCALE GENOMIC DNA]</scope>
    <source>
        <strain evidence="3 4">LacT</strain>
    </source>
</reference>
<evidence type="ECO:0000313" key="3">
    <source>
        <dbReference type="EMBL" id="KAB3529265.1"/>
    </source>
</evidence>
<feature type="domain" description="Capsule synthesis protein CapA" evidence="2">
    <location>
        <begin position="66"/>
        <end position="330"/>
    </location>
</feature>
<sequence length="432" mass="49020">MKKSRLAILSLTLIIAFASLYIWWRQEERIPTDNPQISVEELEKPEKPEEIREPRVYNPPETIEIQISGVGDIMVHSPQIPAQFNPITGNYDFHNNFQYVAPYLREADLALGNLETTFRGPEVEYAGYPAFNTPDALADALKSAGFDGLATANNHTYDTGEKGIIRTVEVLKERNLLTFGTRRTADEEGFAIIDIKGIKVGLTAYTYETPMVGGRPAINGILLSSEAEALIDTFSYERLQEDLPLMKERIEILKERGAEIIVFYIHWGHEYHQRPSHYQREIAKELANYGVDILFGSHPHVIQPIEIIKTQDGEHETVVVYSMGNFISNQRLETIGNPRTEDGIIVNVTLSKNITTQDIRLKELTYTPTWVHKYYSKGKPVYEILPLPEVIIGANDYALSQEELNRATNSQRATRDLIESEIFIKIANIINS</sequence>
<gene>
    <name evidence="3" type="ORF">F8153_09665</name>
</gene>
<organism evidence="3 4">
    <name type="scientific">Alkaliphilus serpentinus</name>
    <dbReference type="NCBI Taxonomy" id="1482731"/>
    <lineage>
        <taxon>Bacteria</taxon>
        <taxon>Bacillati</taxon>
        <taxon>Bacillota</taxon>
        <taxon>Clostridia</taxon>
        <taxon>Peptostreptococcales</taxon>
        <taxon>Natronincolaceae</taxon>
        <taxon>Alkaliphilus</taxon>
    </lineage>
</organism>
<dbReference type="CDD" id="cd07381">
    <property type="entry name" value="MPP_CapA"/>
    <property type="match status" value="1"/>
</dbReference>
<protein>
    <submittedName>
        <fullName evidence="3">CapA family protein</fullName>
    </submittedName>
</protein>
<dbReference type="PANTHER" id="PTHR33393">
    <property type="entry name" value="POLYGLUTAMINE SYNTHESIS ACCESSORY PROTEIN RV0574C-RELATED"/>
    <property type="match status" value="1"/>
</dbReference>
<dbReference type="Proteomes" id="UP000465601">
    <property type="component" value="Unassembled WGS sequence"/>
</dbReference>
<accession>A0A833HNC9</accession>
<dbReference type="Gene3D" id="3.60.21.10">
    <property type="match status" value="1"/>
</dbReference>
<dbReference type="InterPro" id="IPR052169">
    <property type="entry name" value="CW_Biosynth-Accessory"/>
</dbReference>
<keyword evidence="4" id="KW-1185">Reference proteome</keyword>
<name>A0A833HNC9_9FIRM</name>
<dbReference type="AlphaFoldDB" id="A0A833HNC9"/>
<dbReference type="OrthoDB" id="9810906at2"/>
<evidence type="ECO:0000313" key="4">
    <source>
        <dbReference type="Proteomes" id="UP000465601"/>
    </source>
</evidence>
<dbReference type="EMBL" id="WBZB01000034">
    <property type="protein sequence ID" value="KAB3529265.1"/>
    <property type="molecule type" value="Genomic_DNA"/>
</dbReference>
<comment type="similarity">
    <text evidence="1">Belongs to the CapA family.</text>
</comment>
<evidence type="ECO:0000259" key="2">
    <source>
        <dbReference type="SMART" id="SM00854"/>
    </source>
</evidence>
<dbReference type="PANTHER" id="PTHR33393:SF12">
    <property type="entry name" value="CAPSULE BIOSYNTHESIS PROTEIN CAPA"/>
    <property type="match status" value="1"/>
</dbReference>
<evidence type="ECO:0000256" key="1">
    <source>
        <dbReference type="ARBA" id="ARBA00005662"/>
    </source>
</evidence>
<comment type="caution">
    <text evidence="3">The sequence shown here is derived from an EMBL/GenBank/DDBJ whole genome shotgun (WGS) entry which is preliminary data.</text>
</comment>
<dbReference type="SUPFAM" id="SSF56300">
    <property type="entry name" value="Metallo-dependent phosphatases"/>
    <property type="match status" value="1"/>
</dbReference>
<dbReference type="SMART" id="SM00854">
    <property type="entry name" value="PGA_cap"/>
    <property type="match status" value="1"/>
</dbReference>